<proteinExistence type="predicted"/>
<keyword evidence="3" id="KW-1185">Reference proteome</keyword>
<comment type="caution">
    <text evidence="2">The sequence shown here is derived from an EMBL/GenBank/DDBJ whole genome shotgun (WGS) entry which is preliminary data.</text>
</comment>
<accession>A0A3P3W1Q8</accession>
<dbReference type="RefSeq" id="WP_124969716.1">
    <property type="nucleotide sequence ID" value="NZ_RQVS01000003.1"/>
</dbReference>
<evidence type="ECO:0000313" key="2">
    <source>
        <dbReference type="EMBL" id="RRJ87826.1"/>
    </source>
</evidence>
<sequence>MSRRRYRSMIEQLGSILVAFELVAVLCAGLALFGLSVLPPALALGGTAVFMLLLVISVRTLRQPWGKWFLLALQIALTLTGFLHGSMWFVGGVFLAAWIYCLRHGIRIDAERAPIIAEYERALAAGEIDESGAPMSGASVDHDDAR</sequence>
<gene>
    <name evidence="2" type="ORF">EG850_02905</name>
</gene>
<evidence type="ECO:0000313" key="3">
    <source>
        <dbReference type="Proteomes" id="UP000274391"/>
    </source>
</evidence>
<dbReference type="OrthoDB" id="3267755at2"/>
<organism evidence="2 3">
    <name type="scientific">Gulosibacter macacae</name>
    <dbReference type="NCBI Taxonomy" id="2488791"/>
    <lineage>
        <taxon>Bacteria</taxon>
        <taxon>Bacillati</taxon>
        <taxon>Actinomycetota</taxon>
        <taxon>Actinomycetes</taxon>
        <taxon>Micrococcales</taxon>
        <taxon>Microbacteriaceae</taxon>
        <taxon>Gulosibacter</taxon>
    </lineage>
</organism>
<keyword evidence="1" id="KW-0472">Membrane</keyword>
<feature type="transmembrane region" description="Helical" evidence="1">
    <location>
        <begin position="41"/>
        <end position="61"/>
    </location>
</feature>
<protein>
    <submittedName>
        <fullName evidence="2">DUF4233 domain-containing protein</fullName>
    </submittedName>
</protein>
<dbReference type="AlphaFoldDB" id="A0A3P3W1Q8"/>
<keyword evidence="1" id="KW-0812">Transmembrane</keyword>
<feature type="transmembrane region" description="Helical" evidence="1">
    <location>
        <begin position="68"/>
        <end position="100"/>
    </location>
</feature>
<name>A0A3P3W1Q8_9MICO</name>
<feature type="transmembrane region" description="Helical" evidence="1">
    <location>
        <begin position="12"/>
        <end position="35"/>
    </location>
</feature>
<keyword evidence="1" id="KW-1133">Transmembrane helix</keyword>
<dbReference type="Proteomes" id="UP000274391">
    <property type="component" value="Unassembled WGS sequence"/>
</dbReference>
<dbReference type="Pfam" id="PF14017">
    <property type="entry name" value="DUF4233"/>
    <property type="match status" value="1"/>
</dbReference>
<dbReference type="InterPro" id="IPR025327">
    <property type="entry name" value="DUF4233"/>
</dbReference>
<dbReference type="EMBL" id="RQVS01000003">
    <property type="protein sequence ID" value="RRJ87826.1"/>
    <property type="molecule type" value="Genomic_DNA"/>
</dbReference>
<reference evidence="2 3" key="1">
    <citation type="submission" date="2018-11" db="EMBL/GenBank/DDBJ databases">
        <title>YIM 102482-1 draft genome.</title>
        <authorList>
            <person name="Li G."/>
            <person name="Jiang Y."/>
        </authorList>
    </citation>
    <scope>NUCLEOTIDE SEQUENCE [LARGE SCALE GENOMIC DNA]</scope>
    <source>
        <strain evidence="2 3">YIM 102482-1</strain>
    </source>
</reference>
<evidence type="ECO:0000256" key="1">
    <source>
        <dbReference type="SAM" id="Phobius"/>
    </source>
</evidence>